<evidence type="ECO:0000259" key="2">
    <source>
        <dbReference type="Pfam" id="PF06985"/>
    </source>
</evidence>
<dbReference type="AlphaFoldDB" id="A0A9W7T0Y0"/>
<feature type="region of interest" description="Disordered" evidence="1">
    <location>
        <begin position="1"/>
        <end position="22"/>
    </location>
</feature>
<proteinExistence type="predicted"/>
<dbReference type="Pfam" id="PF06985">
    <property type="entry name" value="HET"/>
    <property type="match status" value="1"/>
</dbReference>
<evidence type="ECO:0000259" key="3">
    <source>
        <dbReference type="Pfam" id="PF26640"/>
    </source>
</evidence>
<gene>
    <name evidence="4" type="ORF">Tdes44962_MAKER06613</name>
</gene>
<protein>
    <submittedName>
        <fullName evidence="4">HET-domain-containing protein</fullName>
    </submittedName>
</protein>
<sequence length="450" mass="51359">MRATAYPTSSTPDESTALGSATTSESCKVNTHTLRFEEFTIPPKYAILSHRWEGEEVSYAEYCAEARPTGRRWTKILGCCETARSRGHNYVWIDSCCIDKRSSAELSEAINSMWDWYSQATECLAFLVDVSPIPQESDQLGRKMLLKGLQLSEWFRRGWTLQELLAPRVVTFYTSHWQVIGEKCDPDILSALSQVTRIPKPCLLSQTALRTRCVAHRFSWAARRTTSRPEDMAYCLLGLMGVNMPLLYGEGDKAFLRLQQEIVKQSDDESIFAWRFIAPPTGFMSGVLAPKVQDFSESGDVNLLQGERPPYAITNKGLEIRSTATYLPSAEIYILQLNCSYTVKFDGEAQEIPCEIAIRKDHGAFFRVLTSRMSVHTRTIASEATFKESLRRATYYIRLSRWDHDYQPAIVMLQKFARNWRARRNNEDISKAAISRAAWHQVQRQDAENP</sequence>
<evidence type="ECO:0000313" key="5">
    <source>
        <dbReference type="Proteomes" id="UP001138500"/>
    </source>
</evidence>
<dbReference type="InterPro" id="IPR058525">
    <property type="entry name" value="DUF8212"/>
</dbReference>
<dbReference type="OrthoDB" id="20872at2759"/>
<evidence type="ECO:0000313" key="4">
    <source>
        <dbReference type="EMBL" id="KAH9845487.1"/>
    </source>
</evidence>
<dbReference type="PANTHER" id="PTHR10622">
    <property type="entry name" value="HET DOMAIN-CONTAINING PROTEIN"/>
    <property type="match status" value="1"/>
</dbReference>
<organism evidence="4 5">
    <name type="scientific">Teratosphaeria destructans</name>
    <dbReference type="NCBI Taxonomy" id="418781"/>
    <lineage>
        <taxon>Eukaryota</taxon>
        <taxon>Fungi</taxon>
        <taxon>Dikarya</taxon>
        <taxon>Ascomycota</taxon>
        <taxon>Pezizomycotina</taxon>
        <taxon>Dothideomycetes</taxon>
        <taxon>Dothideomycetidae</taxon>
        <taxon>Mycosphaerellales</taxon>
        <taxon>Teratosphaeriaceae</taxon>
        <taxon>Teratosphaeria</taxon>
    </lineage>
</organism>
<comment type="caution">
    <text evidence="4">The sequence shown here is derived from an EMBL/GenBank/DDBJ whole genome shotgun (WGS) entry which is preliminary data.</text>
</comment>
<reference evidence="4 5" key="1">
    <citation type="journal article" date="2018" name="IMA Fungus">
        <title>IMA Genome-F 10: Nine draft genome sequences of Claviceps purpurea s.lat., including C. arundinis, C. humidiphila, and C. cf. spartinae, pseudomolecules for the pitch canker pathogen Fusarium circinatum, draft genome of Davidsoniella eucalypti, Grosmannia galeiformis, Quambalaria eucalypti, and Teratosphaeria destructans.</title>
        <authorList>
            <person name="Wingfield B.D."/>
            <person name="Liu M."/>
            <person name="Nguyen H.D."/>
            <person name="Lane F.A."/>
            <person name="Morgan S.W."/>
            <person name="De Vos L."/>
            <person name="Wilken P.M."/>
            <person name="Duong T.A."/>
            <person name="Aylward J."/>
            <person name="Coetzee M.P."/>
            <person name="Dadej K."/>
            <person name="De Beer Z.W."/>
            <person name="Findlay W."/>
            <person name="Havenga M."/>
            <person name="Kolarik M."/>
            <person name="Menzies J.G."/>
            <person name="Naidoo K."/>
            <person name="Pochopski O."/>
            <person name="Shoukouhi P."/>
            <person name="Santana Q.C."/>
            <person name="Seifert K.A."/>
            <person name="Soal N."/>
            <person name="Steenkamp E.T."/>
            <person name="Tatham C.T."/>
            <person name="van der Nest M.A."/>
            <person name="Wingfield M.J."/>
        </authorList>
    </citation>
    <scope>NUCLEOTIDE SEQUENCE [LARGE SCALE GENOMIC DNA]</scope>
    <source>
        <strain evidence="4">CMW44962</strain>
    </source>
</reference>
<dbReference type="Proteomes" id="UP001138500">
    <property type="component" value="Unassembled WGS sequence"/>
</dbReference>
<name>A0A9W7T0Y0_9PEZI</name>
<keyword evidence="5" id="KW-1185">Reference proteome</keyword>
<dbReference type="Pfam" id="PF26640">
    <property type="entry name" value="DUF8212"/>
    <property type="match status" value="1"/>
</dbReference>
<evidence type="ECO:0000256" key="1">
    <source>
        <dbReference type="SAM" id="MobiDB-lite"/>
    </source>
</evidence>
<accession>A0A9W7T0Y0</accession>
<dbReference type="PANTHER" id="PTHR10622:SF12">
    <property type="entry name" value="HET DOMAIN-CONTAINING PROTEIN"/>
    <property type="match status" value="1"/>
</dbReference>
<feature type="domain" description="Heterokaryon incompatibility" evidence="2">
    <location>
        <begin position="45"/>
        <end position="129"/>
    </location>
</feature>
<dbReference type="InterPro" id="IPR010730">
    <property type="entry name" value="HET"/>
</dbReference>
<reference evidence="4 5" key="2">
    <citation type="journal article" date="2021" name="Curr. Genet.">
        <title>Genetic response to nitrogen starvation in the aggressive Eucalyptus foliar pathogen Teratosphaeria destructans.</title>
        <authorList>
            <person name="Havenga M."/>
            <person name="Wingfield B.D."/>
            <person name="Wingfield M.J."/>
            <person name="Dreyer L.L."/>
            <person name="Roets F."/>
            <person name="Aylward J."/>
        </authorList>
    </citation>
    <scope>NUCLEOTIDE SEQUENCE [LARGE SCALE GENOMIC DNA]</scope>
    <source>
        <strain evidence="4">CMW44962</strain>
    </source>
</reference>
<dbReference type="EMBL" id="RIBY02000058">
    <property type="protein sequence ID" value="KAH9845487.1"/>
    <property type="molecule type" value="Genomic_DNA"/>
</dbReference>
<feature type="domain" description="DUF8212" evidence="3">
    <location>
        <begin position="253"/>
        <end position="278"/>
    </location>
</feature>